<feature type="region of interest" description="Disordered" evidence="1">
    <location>
        <begin position="1"/>
        <end position="85"/>
    </location>
</feature>
<evidence type="ECO:0000256" key="1">
    <source>
        <dbReference type="SAM" id="MobiDB-lite"/>
    </source>
</evidence>
<feature type="compositionally biased region" description="Polar residues" evidence="1">
    <location>
        <begin position="19"/>
        <end position="45"/>
    </location>
</feature>
<feature type="compositionally biased region" description="Basic and acidic residues" evidence="1">
    <location>
        <begin position="211"/>
        <end position="228"/>
    </location>
</feature>
<proteinExistence type="predicted"/>
<dbReference type="KEGG" id="lgi:LOTGIDRAFT_173071"/>
<dbReference type="GeneID" id="20242279"/>
<feature type="region of interest" description="Disordered" evidence="1">
    <location>
        <begin position="196"/>
        <end position="239"/>
    </location>
</feature>
<keyword evidence="3" id="KW-1185">Reference proteome</keyword>
<reference evidence="2 3" key="1">
    <citation type="journal article" date="2013" name="Nature">
        <title>Insights into bilaterian evolution from three spiralian genomes.</title>
        <authorList>
            <person name="Simakov O."/>
            <person name="Marletaz F."/>
            <person name="Cho S.J."/>
            <person name="Edsinger-Gonzales E."/>
            <person name="Havlak P."/>
            <person name="Hellsten U."/>
            <person name="Kuo D.H."/>
            <person name="Larsson T."/>
            <person name="Lv J."/>
            <person name="Arendt D."/>
            <person name="Savage R."/>
            <person name="Osoegawa K."/>
            <person name="de Jong P."/>
            <person name="Grimwood J."/>
            <person name="Chapman J.A."/>
            <person name="Shapiro H."/>
            <person name="Aerts A."/>
            <person name="Otillar R.P."/>
            <person name="Terry A.Y."/>
            <person name="Boore J.L."/>
            <person name="Grigoriev I.V."/>
            <person name="Lindberg D.R."/>
            <person name="Seaver E.C."/>
            <person name="Weisblat D.A."/>
            <person name="Putnam N.H."/>
            <person name="Rokhsar D.S."/>
        </authorList>
    </citation>
    <scope>NUCLEOTIDE SEQUENCE [LARGE SCALE GENOMIC DNA]</scope>
</reference>
<dbReference type="CTD" id="20242279"/>
<evidence type="ECO:0000313" key="2">
    <source>
        <dbReference type="EMBL" id="ESP00798.1"/>
    </source>
</evidence>
<organism evidence="2 3">
    <name type="scientific">Lottia gigantea</name>
    <name type="common">Giant owl limpet</name>
    <dbReference type="NCBI Taxonomy" id="225164"/>
    <lineage>
        <taxon>Eukaryota</taxon>
        <taxon>Metazoa</taxon>
        <taxon>Spiralia</taxon>
        <taxon>Lophotrochozoa</taxon>
        <taxon>Mollusca</taxon>
        <taxon>Gastropoda</taxon>
        <taxon>Patellogastropoda</taxon>
        <taxon>Lottioidea</taxon>
        <taxon>Lottiidae</taxon>
        <taxon>Lottia</taxon>
    </lineage>
</organism>
<dbReference type="HOGENOM" id="CLU_886478_0_0_1"/>
<sequence length="314" mass="35741">MKATQNSVEEVDVRRNQSNKENLQTHQKASHLKSCNITPSRSSPLKSCDSMDGIFDNRHGRSRNFSTSSTISLHSESNRRPQARNSLCHSYLDTSNIRNSPGRFDRDAVKESYSSLSRKDSGYDSSSISGGRNGRESPSISIRGIRNECISPAPVRRSRYESCFDERNSYTGNRRSSCGFESSTDDDFSHNGSFQRLLNDDNLPSRRSGHFRLDTLRDSDESMSDRSISRPLSRSSSNGRMNEILQKFETLSQEISQPMRRSDSLGRFENRPISPSISMENLRQKFSCEDLSPRSDIFSQDNSRHYLGRSSRIY</sequence>
<dbReference type="EMBL" id="KB200665">
    <property type="protein sequence ID" value="ESP00798.1"/>
    <property type="molecule type" value="Genomic_DNA"/>
</dbReference>
<name>V4AU15_LOTGI</name>
<gene>
    <name evidence="2" type="ORF">LOTGIDRAFT_173071</name>
</gene>
<accession>V4AU15</accession>
<feature type="compositionally biased region" description="Low complexity" evidence="1">
    <location>
        <begin position="229"/>
        <end position="239"/>
    </location>
</feature>
<dbReference type="Proteomes" id="UP000030746">
    <property type="component" value="Unassembled WGS sequence"/>
</dbReference>
<feature type="region of interest" description="Disordered" evidence="1">
    <location>
        <begin position="99"/>
        <end position="145"/>
    </location>
</feature>
<protein>
    <submittedName>
        <fullName evidence="2">Uncharacterized protein</fullName>
    </submittedName>
</protein>
<evidence type="ECO:0000313" key="3">
    <source>
        <dbReference type="Proteomes" id="UP000030746"/>
    </source>
</evidence>
<dbReference type="AlphaFoldDB" id="V4AU15"/>
<dbReference type="RefSeq" id="XP_009048504.1">
    <property type="nucleotide sequence ID" value="XM_009050256.1"/>
</dbReference>
<feature type="compositionally biased region" description="Low complexity" evidence="1">
    <location>
        <begin position="66"/>
        <end position="75"/>
    </location>
</feature>